<evidence type="ECO:0000256" key="12">
    <source>
        <dbReference type="RuleBase" id="RU004508"/>
    </source>
</evidence>
<dbReference type="eggNOG" id="COG0399">
    <property type="taxonomic scope" value="Bacteria"/>
</dbReference>
<dbReference type="RefSeq" id="WP_016555419.1">
    <property type="nucleotide sequence ID" value="NZ_AEYE02000017.1"/>
</dbReference>
<organism evidence="13 14">
    <name type="scientific">Rhizobium grahamii CCGE 502</name>
    <dbReference type="NCBI Taxonomy" id="990285"/>
    <lineage>
        <taxon>Bacteria</taxon>
        <taxon>Pseudomonadati</taxon>
        <taxon>Pseudomonadota</taxon>
        <taxon>Alphaproteobacteria</taxon>
        <taxon>Hyphomicrobiales</taxon>
        <taxon>Rhizobiaceae</taxon>
        <taxon>Rhizobium/Agrobacterium group</taxon>
        <taxon>Rhizobium</taxon>
    </lineage>
</organism>
<gene>
    <name evidence="13" type="ORF">RGCCGE502_17140</name>
</gene>
<keyword evidence="14" id="KW-1185">Reference proteome</keyword>
<evidence type="ECO:0000256" key="6">
    <source>
        <dbReference type="ARBA" id="ARBA00037999"/>
    </source>
</evidence>
<dbReference type="Gene3D" id="3.40.640.10">
    <property type="entry name" value="Type I PLP-dependent aspartate aminotransferase-like (Major domain)"/>
    <property type="match status" value="1"/>
</dbReference>
<evidence type="ECO:0000256" key="3">
    <source>
        <dbReference type="ARBA" id="ARBA00022576"/>
    </source>
</evidence>
<evidence type="ECO:0000256" key="2">
    <source>
        <dbReference type="ARBA" id="ARBA00005125"/>
    </source>
</evidence>
<dbReference type="InterPro" id="IPR015421">
    <property type="entry name" value="PyrdxlP-dep_Trfase_major"/>
</dbReference>
<dbReference type="PANTHER" id="PTHR30244:SF34">
    <property type="entry name" value="DTDP-4-AMINO-4,6-DIDEOXYGALACTOSE TRANSAMINASE"/>
    <property type="match status" value="1"/>
</dbReference>
<dbReference type="FunFam" id="3.40.640.10:FF:000090">
    <property type="entry name" value="Pyridoxal phosphate-dependent aminotransferase"/>
    <property type="match status" value="1"/>
</dbReference>
<dbReference type="Pfam" id="PF01041">
    <property type="entry name" value="DegT_DnrJ_EryC1"/>
    <property type="match status" value="1"/>
</dbReference>
<dbReference type="Gene3D" id="3.90.1150.10">
    <property type="entry name" value="Aspartate Aminotransferase, domain 1"/>
    <property type="match status" value="1"/>
</dbReference>
<proteinExistence type="inferred from homology"/>
<comment type="similarity">
    <text evidence="6 12">Belongs to the DegT/DnrJ/EryC1 family.</text>
</comment>
<name>S3HVA8_9HYPH</name>
<evidence type="ECO:0000256" key="1">
    <source>
        <dbReference type="ARBA" id="ARBA00001933"/>
    </source>
</evidence>
<keyword evidence="5 11" id="KW-0663">Pyridoxal phosphate</keyword>
<accession>S3HVA8</accession>
<dbReference type="GO" id="GO:0000271">
    <property type="term" value="P:polysaccharide biosynthetic process"/>
    <property type="evidence" value="ECO:0007669"/>
    <property type="project" value="TreeGrafter"/>
</dbReference>
<evidence type="ECO:0000313" key="13">
    <source>
        <dbReference type="EMBL" id="EPE97106.1"/>
    </source>
</evidence>
<keyword evidence="3" id="KW-0032">Aminotransferase</keyword>
<dbReference type="GO" id="GO:0102933">
    <property type="term" value="F:GDP-4-dehydro-6-deoxy-D-mannose-4-aminotransferase activity"/>
    <property type="evidence" value="ECO:0007669"/>
    <property type="project" value="UniProtKB-EC"/>
</dbReference>
<dbReference type="InterPro" id="IPR015422">
    <property type="entry name" value="PyrdxlP-dep_Trfase_small"/>
</dbReference>
<dbReference type="STRING" id="990285.RGCCGE502_17140"/>
<dbReference type="InterPro" id="IPR000653">
    <property type="entry name" value="DegT/StrS_aminotransferase"/>
</dbReference>
<evidence type="ECO:0000256" key="7">
    <source>
        <dbReference type="ARBA" id="ARBA00051587"/>
    </source>
</evidence>
<protein>
    <recommendedName>
        <fullName evidence="9">GDP-perosamine synthase</fullName>
        <ecNumber evidence="8">2.6.1.102</ecNumber>
    </recommendedName>
</protein>
<dbReference type="PANTHER" id="PTHR30244">
    <property type="entry name" value="TRANSAMINASE"/>
    <property type="match status" value="1"/>
</dbReference>
<dbReference type="CDD" id="cd00616">
    <property type="entry name" value="AHBA_syn"/>
    <property type="match status" value="1"/>
</dbReference>
<dbReference type="AlphaFoldDB" id="S3HVA8"/>
<dbReference type="EC" id="2.6.1.102" evidence="8"/>
<keyword evidence="4" id="KW-0808">Transferase</keyword>
<comment type="cofactor">
    <cofactor evidence="1">
        <name>pyridoxal 5'-phosphate</name>
        <dbReference type="ChEBI" id="CHEBI:597326"/>
    </cofactor>
</comment>
<evidence type="ECO:0000256" key="11">
    <source>
        <dbReference type="PIRSR" id="PIRSR000390-2"/>
    </source>
</evidence>
<evidence type="ECO:0000256" key="8">
    <source>
        <dbReference type="ARBA" id="ARBA00066317"/>
    </source>
</evidence>
<comment type="pathway">
    <text evidence="2">Bacterial outer membrane biogenesis; LPS O-antigen biosynthesis.</text>
</comment>
<comment type="catalytic activity">
    <reaction evidence="7">
        <text>GDP-alpha-D-perosamine + 2-oxoglutarate = GDP-4-dehydro-alpha-D-rhamnose + L-glutamate</text>
        <dbReference type="Rhea" id="RHEA:36779"/>
        <dbReference type="ChEBI" id="CHEBI:16810"/>
        <dbReference type="ChEBI" id="CHEBI:29985"/>
        <dbReference type="ChEBI" id="CHEBI:57964"/>
        <dbReference type="ChEBI" id="CHEBI:73996"/>
        <dbReference type="EC" id="2.6.1.102"/>
    </reaction>
</comment>
<evidence type="ECO:0000256" key="4">
    <source>
        <dbReference type="ARBA" id="ARBA00022679"/>
    </source>
</evidence>
<feature type="active site" description="Proton acceptor" evidence="10">
    <location>
        <position position="183"/>
    </location>
</feature>
<reference evidence="13 14" key="1">
    <citation type="journal article" date="2012" name="J. Bacteriol.">
        <title>Genome sequence of Rhizobium grahamii CCGE502, a broad-host-range symbiont with low nodulation competitiveness in Phaseolus vulgaris.</title>
        <authorList>
            <person name="Althabegoiti M.J."/>
            <person name="Lozano L."/>
            <person name="Torres-Tejerizo G."/>
            <person name="Ormeno-Orrillo E."/>
            <person name="Rogel M.A."/>
            <person name="Gonzalez V."/>
            <person name="Martinez-Romero E."/>
        </authorList>
    </citation>
    <scope>NUCLEOTIDE SEQUENCE [LARGE SCALE GENOMIC DNA]</scope>
    <source>
        <strain evidence="13 14">CCGE 502</strain>
    </source>
</reference>
<comment type="caution">
    <text evidence="13">The sequence shown here is derived from an EMBL/GenBank/DDBJ whole genome shotgun (WGS) entry which is preliminary data.</text>
</comment>
<dbReference type="HOGENOM" id="CLU_033332_7_2_5"/>
<dbReference type="PIRSF" id="PIRSF000390">
    <property type="entry name" value="PLP_StrS"/>
    <property type="match status" value="1"/>
</dbReference>
<evidence type="ECO:0000313" key="14">
    <source>
        <dbReference type="Proteomes" id="UP000014411"/>
    </source>
</evidence>
<dbReference type="GO" id="GO:0030170">
    <property type="term" value="F:pyridoxal phosphate binding"/>
    <property type="evidence" value="ECO:0007669"/>
    <property type="project" value="TreeGrafter"/>
</dbReference>
<feature type="modified residue" description="N6-(pyridoxal phosphate)lysine" evidence="11">
    <location>
        <position position="183"/>
    </location>
</feature>
<evidence type="ECO:0000256" key="9">
    <source>
        <dbReference type="ARBA" id="ARBA00074221"/>
    </source>
</evidence>
<sequence>MSRIPVYEPQLGGNVSAYVNECLSTGWISSRGQFISKFEDAFAHYVGAEAATTVSNGTVAIHLALEALGIGPGDEVIVPSFTYIASVNTILQTGARPVFVDSLDATLQVDPVLIEAAITPRTKAIMVVHLYGHPCDMDAIVEICHRRGLLLVEDCAEAFGTRWKGQHVGTFGDAATFSFFGNKTITTGEGGMVLARDHGVMEKCRRLKSQGVSPMREYWHDMMAFNYRMTNIQAAIGLAQLELAEDFLQRKSKIAQYYAARFNGLPARTHAPVGDVTHSYWMCSLILDQAEVRDPLRSHLNERKIETRPFFPMAHRMPHCRTDQVLPIGENLSVRGINLPSYPGLTDEQLNHICGSVCEFFNLPQLERAEQVLA</sequence>
<dbReference type="EMBL" id="AEYE02000017">
    <property type="protein sequence ID" value="EPE97106.1"/>
    <property type="molecule type" value="Genomic_DNA"/>
</dbReference>
<dbReference type="Proteomes" id="UP000014411">
    <property type="component" value="Unassembled WGS sequence"/>
</dbReference>
<evidence type="ECO:0000256" key="5">
    <source>
        <dbReference type="ARBA" id="ARBA00022898"/>
    </source>
</evidence>
<dbReference type="SUPFAM" id="SSF53383">
    <property type="entry name" value="PLP-dependent transferases"/>
    <property type="match status" value="1"/>
</dbReference>
<dbReference type="InterPro" id="IPR015424">
    <property type="entry name" value="PyrdxlP-dep_Trfase"/>
</dbReference>
<evidence type="ECO:0000256" key="10">
    <source>
        <dbReference type="PIRSR" id="PIRSR000390-1"/>
    </source>
</evidence>